<accession>A0AA38TN57</accession>
<dbReference type="AlphaFoldDB" id="A0AA38TN57"/>
<dbReference type="CDD" id="cd07816">
    <property type="entry name" value="Bet_v1-like"/>
    <property type="match status" value="1"/>
</dbReference>
<sequence>MLCHYEQEIYVALTGKLIMYIDIKSHGDIFHKMFRHRPHDSLRFLQITFMVVKLMVNRELLDPPSSSTIPTHATLILHSTALVLSVLNEQVKEMVLTGKLIMCVDINSHADLFHDLFKHRPNDLASIIPDKLHGCDILEGERGAVGCVISWDYTQDGEKKRVKEIIEEVDETNHKIVLKVIEGDLLGDLYRSFKIIFHAEPKGDGQLAIWTLEFEKLHKDVPYPTSFMDYILQITLDIDAHNKK</sequence>
<dbReference type="PANTHER" id="PTHR31907">
    <property type="entry name" value="MLP-LIKE PROTEIN 423"/>
    <property type="match status" value="1"/>
</dbReference>
<reference evidence="2" key="1">
    <citation type="submission" date="2023-03" db="EMBL/GenBank/DDBJ databases">
        <title>Chromosome-scale reference genome and RAD-based genetic map of yellow starthistle (Centaurea solstitialis) reveal putative structural variation and QTLs associated with invader traits.</title>
        <authorList>
            <person name="Reatini B."/>
            <person name="Cang F.A."/>
            <person name="Jiang Q."/>
            <person name="Mckibben M.T.W."/>
            <person name="Barker M.S."/>
            <person name="Rieseberg L.H."/>
            <person name="Dlugosch K.M."/>
        </authorList>
    </citation>
    <scope>NUCLEOTIDE SEQUENCE</scope>
    <source>
        <strain evidence="2">CAN-66</strain>
        <tissue evidence="2">Leaf</tissue>
    </source>
</reference>
<feature type="domain" description="Bet v I/Major latex protein" evidence="1">
    <location>
        <begin position="95"/>
        <end position="244"/>
    </location>
</feature>
<evidence type="ECO:0000259" key="1">
    <source>
        <dbReference type="SMART" id="SM01037"/>
    </source>
</evidence>
<protein>
    <recommendedName>
        <fullName evidence="1">Bet v I/Major latex protein domain-containing protein</fullName>
    </recommendedName>
</protein>
<evidence type="ECO:0000313" key="2">
    <source>
        <dbReference type="EMBL" id="KAJ9563998.1"/>
    </source>
</evidence>
<dbReference type="InterPro" id="IPR051761">
    <property type="entry name" value="MLP-like_ligand-binding"/>
</dbReference>
<comment type="caution">
    <text evidence="2">The sequence shown here is derived from an EMBL/GenBank/DDBJ whole genome shotgun (WGS) entry which is preliminary data.</text>
</comment>
<keyword evidence="3" id="KW-1185">Reference proteome</keyword>
<gene>
    <name evidence="2" type="ORF">OSB04_009158</name>
</gene>
<name>A0AA38TN57_9ASTR</name>
<dbReference type="InterPro" id="IPR000916">
    <property type="entry name" value="Bet_v_I/MLP"/>
</dbReference>
<dbReference type="SUPFAM" id="SSF55961">
    <property type="entry name" value="Bet v1-like"/>
    <property type="match status" value="1"/>
</dbReference>
<dbReference type="EMBL" id="JARYMX010000002">
    <property type="protein sequence ID" value="KAJ9563998.1"/>
    <property type="molecule type" value="Genomic_DNA"/>
</dbReference>
<dbReference type="Pfam" id="PF00407">
    <property type="entry name" value="Bet_v_1"/>
    <property type="match status" value="1"/>
</dbReference>
<dbReference type="Gene3D" id="3.30.530.20">
    <property type="match status" value="1"/>
</dbReference>
<dbReference type="GO" id="GO:0006952">
    <property type="term" value="P:defense response"/>
    <property type="evidence" value="ECO:0007669"/>
    <property type="project" value="InterPro"/>
</dbReference>
<proteinExistence type="predicted"/>
<dbReference type="InterPro" id="IPR023393">
    <property type="entry name" value="START-like_dom_sf"/>
</dbReference>
<evidence type="ECO:0000313" key="3">
    <source>
        <dbReference type="Proteomes" id="UP001172457"/>
    </source>
</evidence>
<organism evidence="2 3">
    <name type="scientific">Centaurea solstitialis</name>
    <name type="common">yellow star-thistle</name>
    <dbReference type="NCBI Taxonomy" id="347529"/>
    <lineage>
        <taxon>Eukaryota</taxon>
        <taxon>Viridiplantae</taxon>
        <taxon>Streptophyta</taxon>
        <taxon>Embryophyta</taxon>
        <taxon>Tracheophyta</taxon>
        <taxon>Spermatophyta</taxon>
        <taxon>Magnoliopsida</taxon>
        <taxon>eudicotyledons</taxon>
        <taxon>Gunneridae</taxon>
        <taxon>Pentapetalae</taxon>
        <taxon>asterids</taxon>
        <taxon>campanulids</taxon>
        <taxon>Asterales</taxon>
        <taxon>Asteraceae</taxon>
        <taxon>Carduoideae</taxon>
        <taxon>Cardueae</taxon>
        <taxon>Centaureinae</taxon>
        <taxon>Centaurea</taxon>
    </lineage>
</organism>
<dbReference type="SMART" id="SM01037">
    <property type="entry name" value="Bet_v_1"/>
    <property type="match status" value="1"/>
</dbReference>
<dbReference type="Proteomes" id="UP001172457">
    <property type="component" value="Chromosome 2"/>
</dbReference>